<dbReference type="InterPro" id="IPR019757">
    <property type="entry name" value="Pept_S26A_signal_pept_1_Lys-AS"/>
</dbReference>
<accession>A0A1F4X9H9</accession>
<dbReference type="InterPro" id="IPR019758">
    <property type="entry name" value="Pept_S26A_signal_pept_1_CS"/>
</dbReference>
<dbReference type="GO" id="GO:0006465">
    <property type="term" value="P:signal peptide processing"/>
    <property type="evidence" value="ECO:0007669"/>
    <property type="project" value="InterPro"/>
</dbReference>
<organism evidence="8 9">
    <name type="scientific">candidate division WWE3 bacterium RIFOXYD1_FULL_39_9</name>
    <dbReference type="NCBI Taxonomy" id="1802649"/>
    <lineage>
        <taxon>Bacteria</taxon>
        <taxon>Katanobacteria</taxon>
    </lineage>
</organism>
<dbReference type="InterPro" id="IPR035940">
    <property type="entry name" value="CAP_sf"/>
</dbReference>
<dbReference type="InterPro" id="IPR000223">
    <property type="entry name" value="Pept_S26A_signal_pept_1"/>
</dbReference>
<keyword evidence="6" id="KW-0645">Protease</keyword>
<dbReference type="Gene3D" id="2.10.109.10">
    <property type="entry name" value="Umud Fragment, subunit A"/>
    <property type="match status" value="1"/>
</dbReference>
<keyword evidence="4 6" id="KW-0378">Hydrolase</keyword>
<evidence type="ECO:0000259" key="7">
    <source>
        <dbReference type="Pfam" id="PF10502"/>
    </source>
</evidence>
<feature type="domain" description="Peptidase S26" evidence="7">
    <location>
        <begin position="69"/>
        <end position="227"/>
    </location>
</feature>
<feature type="transmembrane region" description="Helical" evidence="6">
    <location>
        <begin position="6"/>
        <end position="25"/>
    </location>
</feature>
<name>A0A1F4X9H9_UNCKA</name>
<dbReference type="GO" id="GO:0004252">
    <property type="term" value="F:serine-type endopeptidase activity"/>
    <property type="evidence" value="ECO:0007669"/>
    <property type="project" value="InterPro"/>
</dbReference>
<keyword evidence="6" id="KW-1133">Transmembrane helix</keyword>
<dbReference type="GO" id="GO:0009003">
    <property type="term" value="F:signal peptidase activity"/>
    <property type="evidence" value="ECO:0007669"/>
    <property type="project" value="UniProtKB-EC"/>
</dbReference>
<protein>
    <recommendedName>
        <fullName evidence="3 6">Signal peptidase I</fullName>
        <ecNumber evidence="3 6">3.4.21.89</ecNumber>
    </recommendedName>
</protein>
<comment type="subcellular location">
    <subcellularLocation>
        <location evidence="6">Membrane</location>
        <topology evidence="6">Single-pass type II membrane protein</topology>
    </subcellularLocation>
</comment>
<dbReference type="NCBIfam" id="TIGR02227">
    <property type="entry name" value="sigpep_I_bact"/>
    <property type="match status" value="1"/>
</dbReference>
<comment type="similarity">
    <text evidence="2 6">Belongs to the peptidase S26 family.</text>
</comment>
<comment type="caution">
    <text evidence="6">Lacks conserved residue(s) required for the propagation of feature annotation.</text>
</comment>
<feature type="active site" evidence="5">
    <location>
        <position position="78"/>
    </location>
</feature>
<reference evidence="8 9" key="1">
    <citation type="journal article" date="2016" name="Nat. Commun.">
        <title>Thousands of microbial genomes shed light on interconnected biogeochemical processes in an aquifer system.</title>
        <authorList>
            <person name="Anantharaman K."/>
            <person name="Brown C.T."/>
            <person name="Hug L.A."/>
            <person name="Sharon I."/>
            <person name="Castelle C.J."/>
            <person name="Probst A.J."/>
            <person name="Thomas B.C."/>
            <person name="Singh A."/>
            <person name="Wilkins M.J."/>
            <person name="Karaoz U."/>
            <person name="Brodie E.L."/>
            <person name="Williams K.H."/>
            <person name="Hubbard S.S."/>
            <person name="Banfield J.F."/>
        </authorList>
    </citation>
    <scope>NUCLEOTIDE SEQUENCE [LARGE SCALE GENOMIC DNA]</scope>
</reference>
<evidence type="ECO:0000256" key="4">
    <source>
        <dbReference type="ARBA" id="ARBA00022801"/>
    </source>
</evidence>
<keyword evidence="6" id="KW-0812">Transmembrane</keyword>
<evidence type="ECO:0000256" key="6">
    <source>
        <dbReference type="RuleBase" id="RU362042"/>
    </source>
</evidence>
<dbReference type="PANTHER" id="PTHR43390:SF1">
    <property type="entry name" value="CHLOROPLAST PROCESSING PEPTIDASE"/>
    <property type="match status" value="1"/>
</dbReference>
<feature type="transmembrane region" description="Helical" evidence="6">
    <location>
        <begin position="37"/>
        <end position="60"/>
    </location>
</feature>
<dbReference type="PANTHER" id="PTHR43390">
    <property type="entry name" value="SIGNAL PEPTIDASE I"/>
    <property type="match status" value="1"/>
</dbReference>
<evidence type="ECO:0000313" key="8">
    <source>
        <dbReference type="EMBL" id="OGC78360.1"/>
    </source>
</evidence>
<dbReference type="PROSITE" id="PS00761">
    <property type="entry name" value="SPASE_I_3"/>
    <property type="match status" value="1"/>
</dbReference>
<dbReference type="Gene3D" id="3.40.33.10">
    <property type="entry name" value="CAP"/>
    <property type="match status" value="1"/>
</dbReference>
<evidence type="ECO:0000256" key="2">
    <source>
        <dbReference type="ARBA" id="ARBA00009370"/>
    </source>
</evidence>
<dbReference type="PROSITE" id="PS00760">
    <property type="entry name" value="SPASE_I_2"/>
    <property type="match status" value="1"/>
</dbReference>
<comment type="catalytic activity">
    <reaction evidence="1 6">
        <text>Cleavage of hydrophobic, N-terminal signal or leader sequences from secreted and periplasmic proteins.</text>
        <dbReference type="EC" id="3.4.21.89"/>
    </reaction>
</comment>
<evidence type="ECO:0000256" key="1">
    <source>
        <dbReference type="ARBA" id="ARBA00000677"/>
    </source>
</evidence>
<evidence type="ECO:0000256" key="5">
    <source>
        <dbReference type="PIRSR" id="PIRSR600223-1"/>
    </source>
</evidence>
<dbReference type="InterPro" id="IPR036286">
    <property type="entry name" value="LexA/Signal_pep-like_sf"/>
</dbReference>
<keyword evidence="6" id="KW-0472">Membrane</keyword>
<dbReference type="CDD" id="cd05379">
    <property type="entry name" value="CAP_bacterial"/>
    <property type="match status" value="1"/>
</dbReference>
<dbReference type="SUPFAM" id="SSF51306">
    <property type="entry name" value="LexA/Signal peptidase"/>
    <property type="match status" value="1"/>
</dbReference>
<sequence>MLFEFITTPFYILFYPIYFLLKTLFDKDKRPLKKALYVLLDLAVIIPIWIFSIYLSFYAVDRLIINRKATVQVTGTGSMYPTYPKGVALTHDEQTQEIVAEPLMLVYPNGLSFNGKRYFAHDIERGDIVSFINKEIIEEEGEEIGYIKRAIGLPGEKVEIREGLVYINGEPLVEPYTAAPHSTFGGEFLPECKLTEVPAGSYFVLGDNRKESNDSRFKLGFVQEMDIDYVLTKEMQHGVWDKNWRNTANDLNESTKIKLNAVEFVKMLNESRVSEKVKTLRVVDRLNTSATFRAKKIIETGDFSFEGDTSKYSTKQAMNDAHYSNTTWGEIPIQGYYNEKELIDYLFEFPDTKDFLMQTDFEDIGVGIYEGDLNGCPTQLIVLHFGGYLPPEYDQEVIDAWDSHLRSLKDIRKDWAELKDYEEFYRENKKDVDRINEIIDERIDGISEAVETMKNNQWLSDSQQAYLESDDELADEMDKLARKINSKL</sequence>
<dbReference type="CDD" id="cd06530">
    <property type="entry name" value="S26_SPase_I"/>
    <property type="match status" value="1"/>
</dbReference>
<dbReference type="InterPro" id="IPR019533">
    <property type="entry name" value="Peptidase_S26"/>
</dbReference>
<dbReference type="PRINTS" id="PR00727">
    <property type="entry name" value="LEADERPTASE"/>
</dbReference>
<dbReference type="EMBL" id="MEWG01000002">
    <property type="protein sequence ID" value="OGC78360.1"/>
    <property type="molecule type" value="Genomic_DNA"/>
</dbReference>
<dbReference type="GO" id="GO:0016020">
    <property type="term" value="C:membrane"/>
    <property type="evidence" value="ECO:0007669"/>
    <property type="project" value="UniProtKB-SubCell"/>
</dbReference>
<evidence type="ECO:0000313" key="9">
    <source>
        <dbReference type="Proteomes" id="UP000176815"/>
    </source>
</evidence>
<feature type="active site" evidence="5">
    <location>
        <position position="148"/>
    </location>
</feature>
<dbReference type="AlphaFoldDB" id="A0A1F4X9H9"/>
<evidence type="ECO:0000256" key="3">
    <source>
        <dbReference type="ARBA" id="ARBA00013208"/>
    </source>
</evidence>
<proteinExistence type="inferred from homology"/>
<dbReference type="EC" id="3.4.21.89" evidence="3 6"/>
<dbReference type="Proteomes" id="UP000176815">
    <property type="component" value="Unassembled WGS sequence"/>
</dbReference>
<comment type="caution">
    <text evidence="8">The sequence shown here is derived from an EMBL/GenBank/DDBJ whole genome shotgun (WGS) entry which is preliminary data.</text>
</comment>
<dbReference type="Pfam" id="PF10502">
    <property type="entry name" value="Peptidase_S26"/>
    <property type="match status" value="1"/>
</dbReference>
<gene>
    <name evidence="8" type="ORF">A2619_05025</name>
</gene>